<accession>A0A2G1XKW2</accession>
<evidence type="ECO:0000313" key="3">
    <source>
        <dbReference type="EMBL" id="PHQ52398.1"/>
    </source>
</evidence>
<protein>
    <submittedName>
        <fullName evidence="2">Uncharacterized protein</fullName>
    </submittedName>
</protein>
<comment type="caution">
    <text evidence="2">The sequence shown here is derived from an EMBL/GenBank/DDBJ whole genome shotgun (WGS) entry which is preliminary data.</text>
</comment>
<keyword evidence="4" id="KW-1185">Reference proteome</keyword>
<dbReference type="AlphaFoldDB" id="A0A2G1XKW2"/>
<reference evidence="2 4" key="1">
    <citation type="journal article" date="2017" name="Biochemistry">
        <title>Identification of the Biosynthetic Pathway for the Antibiotic Bicyclomycin.</title>
        <authorList>
            <person name="Patteson J."/>
            <person name="Cai W."/>
            <person name="Johnson R.A."/>
            <person name="Santa Maria K."/>
            <person name="Li B."/>
        </authorList>
    </citation>
    <scope>NUCLEOTIDE SEQUENCE [LARGE SCALE GENOMIC DNA]</scope>
    <source>
        <strain evidence="2 4">ATCC 21532</strain>
    </source>
</reference>
<dbReference type="OrthoDB" id="4225757at2"/>
<organism evidence="2 4">
    <name type="scientific">Streptomyces cinnamoneus</name>
    <name type="common">Streptoverticillium cinnamoneum</name>
    <dbReference type="NCBI Taxonomy" id="53446"/>
    <lineage>
        <taxon>Bacteria</taxon>
        <taxon>Bacillati</taxon>
        <taxon>Actinomycetota</taxon>
        <taxon>Actinomycetes</taxon>
        <taxon>Kitasatosporales</taxon>
        <taxon>Streptomycetaceae</taxon>
        <taxon>Streptomyces</taxon>
        <taxon>Streptomyces cinnamoneus group</taxon>
    </lineage>
</organism>
<proteinExistence type="predicted"/>
<gene>
    <name evidence="3" type="ORF">BLA24_08135</name>
    <name evidence="1" type="ORF">BLA24_11225</name>
    <name evidence="2" type="ORF">BLA24_11240</name>
</gene>
<dbReference type="Proteomes" id="UP000222531">
    <property type="component" value="Unassembled WGS sequence"/>
</dbReference>
<sequence length="88" mass="10493">MDASRRPTLHEIEDRFVAIVEGRLTRDEVDRWAGRWVTDDWLDWDDVSWWALSLLHGIDLPVDESGSYLHDDEQVSERLAELRKRRTM</sequence>
<dbReference type="EMBL" id="NHZO01000084">
    <property type="protein sequence ID" value="PHQ52398.1"/>
    <property type="molecule type" value="Genomic_DNA"/>
</dbReference>
<dbReference type="EMBL" id="NHZO01000134">
    <property type="protein sequence ID" value="PHQ51875.1"/>
    <property type="molecule type" value="Genomic_DNA"/>
</dbReference>
<evidence type="ECO:0000313" key="1">
    <source>
        <dbReference type="EMBL" id="PHQ51872.1"/>
    </source>
</evidence>
<name>A0A2G1XKW2_STRCJ</name>
<evidence type="ECO:0000313" key="4">
    <source>
        <dbReference type="Proteomes" id="UP000222531"/>
    </source>
</evidence>
<dbReference type="EMBL" id="NHZO01000134">
    <property type="protein sequence ID" value="PHQ51872.1"/>
    <property type="molecule type" value="Genomic_DNA"/>
</dbReference>
<evidence type="ECO:0000313" key="2">
    <source>
        <dbReference type="EMBL" id="PHQ51875.1"/>
    </source>
</evidence>
<dbReference type="RefSeq" id="WP_099198485.1">
    <property type="nucleotide sequence ID" value="NZ_NHZO01000084.1"/>
</dbReference>